<evidence type="ECO:0000313" key="4">
    <source>
        <dbReference type="Proteomes" id="UP000321490"/>
    </source>
</evidence>
<dbReference type="AlphaFoldDB" id="A0A562IWV9"/>
<feature type="transmembrane region" description="Helical" evidence="2">
    <location>
        <begin position="117"/>
        <end position="139"/>
    </location>
</feature>
<dbReference type="EMBL" id="VLKF01000001">
    <property type="protein sequence ID" value="TWH75330.1"/>
    <property type="molecule type" value="Genomic_DNA"/>
</dbReference>
<dbReference type="RefSeq" id="WP_153359291.1">
    <property type="nucleotide sequence ID" value="NZ_ML762487.1"/>
</dbReference>
<accession>A0A562IWV9</accession>
<feature type="transmembrane region" description="Helical" evidence="2">
    <location>
        <begin position="517"/>
        <end position="534"/>
    </location>
</feature>
<feature type="transmembrane region" description="Helical" evidence="2">
    <location>
        <begin position="91"/>
        <end position="111"/>
    </location>
</feature>
<feature type="transmembrane region" description="Helical" evidence="2">
    <location>
        <begin position="455"/>
        <end position="476"/>
    </location>
</feature>
<feature type="transmembrane region" description="Helical" evidence="2">
    <location>
        <begin position="66"/>
        <end position="84"/>
    </location>
</feature>
<keyword evidence="2" id="KW-0472">Membrane</keyword>
<evidence type="ECO:0000256" key="2">
    <source>
        <dbReference type="SAM" id="Phobius"/>
    </source>
</evidence>
<feature type="transmembrane region" description="Helical" evidence="2">
    <location>
        <begin position="364"/>
        <end position="390"/>
    </location>
</feature>
<feature type="region of interest" description="Disordered" evidence="1">
    <location>
        <begin position="1"/>
        <end position="32"/>
    </location>
</feature>
<evidence type="ECO:0000313" key="3">
    <source>
        <dbReference type="EMBL" id="TWH75330.1"/>
    </source>
</evidence>
<feature type="transmembrane region" description="Helical" evidence="2">
    <location>
        <begin position="227"/>
        <end position="248"/>
    </location>
</feature>
<feature type="transmembrane region" description="Helical" evidence="2">
    <location>
        <begin position="198"/>
        <end position="220"/>
    </location>
</feature>
<feature type="transmembrane region" description="Helical" evidence="2">
    <location>
        <begin position="40"/>
        <end position="60"/>
    </location>
</feature>
<keyword evidence="2" id="KW-0812">Transmembrane</keyword>
<reference evidence="3 4" key="1">
    <citation type="submission" date="2019-07" db="EMBL/GenBank/DDBJ databases">
        <title>R&amp;d 2014.</title>
        <authorList>
            <person name="Klenk H.-P."/>
        </authorList>
    </citation>
    <scope>NUCLEOTIDE SEQUENCE [LARGE SCALE GENOMIC DNA]</scope>
    <source>
        <strain evidence="3 4">DSM 45764</strain>
    </source>
</reference>
<organism evidence="3 4">
    <name type="scientific">Modestobacter roseus</name>
    <dbReference type="NCBI Taxonomy" id="1181884"/>
    <lineage>
        <taxon>Bacteria</taxon>
        <taxon>Bacillati</taxon>
        <taxon>Actinomycetota</taxon>
        <taxon>Actinomycetes</taxon>
        <taxon>Geodermatophilales</taxon>
        <taxon>Geodermatophilaceae</taxon>
        <taxon>Modestobacter</taxon>
    </lineage>
</organism>
<feature type="transmembrane region" description="Helical" evidence="2">
    <location>
        <begin position="541"/>
        <end position="561"/>
    </location>
</feature>
<feature type="transmembrane region" description="Helical" evidence="2">
    <location>
        <begin position="567"/>
        <end position="586"/>
    </location>
</feature>
<feature type="transmembrane region" description="Helical" evidence="2">
    <location>
        <begin position="170"/>
        <end position="186"/>
    </location>
</feature>
<name>A0A562IWV9_9ACTN</name>
<comment type="caution">
    <text evidence="3">The sequence shown here is derived from an EMBL/GenBank/DDBJ whole genome shotgun (WGS) entry which is preliminary data.</text>
</comment>
<sequence>MSATPSEAEVAGSRPVEQRRPDPAAAVPARHRARPAGDRVALLLGAFVAVATPLVAAADLAVPGRALLALAFVLTVPGVPLAVLLRVPDRLLRGALAVALSVAVTLLTAALQVVTGWWSPVGFAVGTAAVSLVATVVALREMPRAGPRSPGGARSAGAHAAAGSPDWERPAAVVGLVAALGLWWPATRWLELDDAGPLGVIGVAGWPYVVALALVGLVAARQLLRPVLDGAVLAATAVVLAVVLFGFANVGDGQAGVSVGWLHVGFIRFMTEQQATFAGLDARAYWPGFFAAGAHLVELAGLPDASALLTLSPAVFNVAAIAPLLVVARCVTGSRRLAWLAVFVYLTANWFQQDYFAPQAVAFLLYLVVLATLLWSVTSGGTTPLAGPWYRRALTAWRRRPALPAGVSAGRSLAWEAALLLIAAAIVVSHQLTPATLVFALMVFVLTGSTRFRRLWLLVALLFLGWFSYMATDFWVGHLSTVLGDLGQLNSNLTSAVSARVGLDSDPVYDAMQNVRLGWSVLYALAGLAGWWTIRHRPGAPLLAGLTVCAGGLVLFGSYGGEVVLRSFVFAAPLLASLAALALRGLVRHRSPVALALLAVLLTGAALMLTATRGVNIAFERVSAGDLAAARVVAEELQPGQVVGTLQATGALGADRVGESVPLDMSEAGCGLSPLRCALVERPDFIVVSRTQDALGQLREGRPAGWTTEIADELVDRGLYTVVHEGGGATVLRAAEQGG</sequence>
<feature type="transmembrane region" description="Helical" evidence="2">
    <location>
        <begin position="305"/>
        <end position="325"/>
    </location>
</feature>
<gene>
    <name evidence="3" type="ORF">JD78_03886</name>
</gene>
<feature type="transmembrane region" description="Helical" evidence="2">
    <location>
        <begin position="432"/>
        <end position="448"/>
    </location>
</feature>
<dbReference type="OrthoDB" id="139907at2"/>
<feature type="transmembrane region" description="Helical" evidence="2">
    <location>
        <begin position="593"/>
        <end position="611"/>
    </location>
</feature>
<proteinExistence type="predicted"/>
<keyword evidence="4" id="KW-1185">Reference proteome</keyword>
<dbReference type="Proteomes" id="UP000321490">
    <property type="component" value="Unassembled WGS sequence"/>
</dbReference>
<evidence type="ECO:0000256" key="1">
    <source>
        <dbReference type="SAM" id="MobiDB-lite"/>
    </source>
</evidence>
<keyword evidence="2" id="KW-1133">Transmembrane helix</keyword>
<protein>
    <submittedName>
        <fullName evidence="3">Uncharacterized protein</fullName>
    </submittedName>
</protein>